<name>A0A6G4HXT4_CLOBO</name>
<accession>A0A6G4HXT4</accession>
<dbReference type="SUPFAM" id="SSF52743">
    <property type="entry name" value="Subtilisin-like"/>
    <property type="match status" value="1"/>
</dbReference>
<feature type="active site" description="Charge relay system" evidence="5">
    <location>
        <position position="51"/>
    </location>
</feature>
<keyword evidence="2 5" id="KW-0645">Protease</keyword>
<keyword evidence="3 5" id="KW-0378">Hydrolase</keyword>
<evidence type="ECO:0000256" key="2">
    <source>
        <dbReference type="ARBA" id="ARBA00022670"/>
    </source>
</evidence>
<proteinExistence type="inferred from homology"/>
<evidence type="ECO:0000256" key="3">
    <source>
        <dbReference type="ARBA" id="ARBA00022801"/>
    </source>
</evidence>
<dbReference type="InterPro" id="IPR000209">
    <property type="entry name" value="Peptidase_S8/S53_dom"/>
</dbReference>
<feature type="active site" description="Charge relay system" evidence="5">
    <location>
        <position position="12"/>
    </location>
</feature>
<evidence type="ECO:0000313" key="7">
    <source>
        <dbReference type="EMBL" id="NFV18179.1"/>
    </source>
</evidence>
<evidence type="ECO:0000256" key="4">
    <source>
        <dbReference type="ARBA" id="ARBA00022825"/>
    </source>
</evidence>
<dbReference type="InterPro" id="IPR036852">
    <property type="entry name" value="Peptidase_S8/S53_dom_sf"/>
</dbReference>
<evidence type="ECO:0000256" key="5">
    <source>
        <dbReference type="PROSITE-ProRule" id="PRU01240"/>
    </source>
</evidence>
<dbReference type="Gene3D" id="3.40.50.200">
    <property type="entry name" value="Peptidase S8/S53 domain"/>
    <property type="match status" value="1"/>
</dbReference>
<reference evidence="7" key="1">
    <citation type="submission" date="2019-04" db="EMBL/GenBank/DDBJ databases">
        <title>Genome sequencing of Clostridium botulinum Groups I-IV and Clostridium butyricum.</title>
        <authorList>
            <person name="Brunt J."/>
            <person name="Van Vliet A.H.M."/>
            <person name="Stringer S.C."/>
            <person name="Carter A.T."/>
            <person name="Peck M.W."/>
        </authorList>
    </citation>
    <scope>NUCLEOTIDE SEQUENCE</scope>
    <source>
        <strain evidence="7">751/1</strain>
    </source>
</reference>
<dbReference type="PROSITE" id="PS51892">
    <property type="entry name" value="SUBTILASE"/>
    <property type="match status" value="1"/>
</dbReference>
<dbReference type="InterPro" id="IPR015500">
    <property type="entry name" value="Peptidase_S8_subtilisin-rel"/>
</dbReference>
<gene>
    <name evidence="7" type="ORF">FDG29_18830</name>
</gene>
<dbReference type="PANTHER" id="PTHR43806">
    <property type="entry name" value="PEPTIDASE S8"/>
    <property type="match status" value="1"/>
</dbReference>
<dbReference type="RefSeq" id="WP_061312314.1">
    <property type="nucleotide sequence ID" value="NZ_LFOX01000032.1"/>
</dbReference>
<sequence>MKNNKIKIALIDSGVDINNLNLYNKPIVSIKITENNGDFEYENSLIDENGHGTAICGIIFDKCSDIELISIKILNKDLKCTLDKLIEAIKFAIKENVSIINLSLGILDNHTNRMNELVKMCDLASKKGIYIISAYNNFGKKSLPAKLLNVFGVRSGYIYDKYGYSLDLNTMDVICNGKIQKVNSKENSTQYILGNSIACAHFSGILANFMKKFPDNFKDLISVKKFLKEKSLEYTEIQPCYGIWENSNKIVYFPINDETVSMPLKLYKHGFNVVGFYDKRDFYYDFFKYKVNKEIKEVKIYKDLNKALKVADSLFIGDLPFVNYENKEFILNSVIRKALIQKKNVYLKNGISYNEFCIFEKLAKDNGVIFTTTCVYK</sequence>
<dbReference type="Pfam" id="PF00082">
    <property type="entry name" value="Peptidase_S8"/>
    <property type="match status" value="1"/>
</dbReference>
<dbReference type="AlphaFoldDB" id="A0A6G4HXT4"/>
<comment type="similarity">
    <text evidence="1 5">Belongs to the peptidase S8 family.</text>
</comment>
<feature type="active site" description="Charge relay system" evidence="5">
    <location>
        <position position="196"/>
    </location>
</feature>
<evidence type="ECO:0000259" key="6">
    <source>
        <dbReference type="Pfam" id="PF00082"/>
    </source>
</evidence>
<feature type="domain" description="Peptidase S8/S53" evidence="6">
    <location>
        <begin position="4"/>
        <end position="215"/>
    </location>
</feature>
<keyword evidence="4 5" id="KW-0720">Serine protease</keyword>
<evidence type="ECO:0000256" key="1">
    <source>
        <dbReference type="ARBA" id="ARBA00011073"/>
    </source>
</evidence>
<dbReference type="GO" id="GO:0006508">
    <property type="term" value="P:proteolysis"/>
    <property type="evidence" value="ECO:0007669"/>
    <property type="project" value="UniProtKB-KW"/>
</dbReference>
<dbReference type="EMBL" id="SXEU01000012">
    <property type="protein sequence ID" value="NFV18179.1"/>
    <property type="molecule type" value="Genomic_DNA"/>
</dbReference>
<organism evidence="7">
    <name type="scientific">Clostridium botulinum</name>
    <dbReference type="NCBI Taxonomy" id="1491"/>
    <lineage>
        <taxon>Bacteria</taxon>
        <taxon>Bacillati</taxon>
        <taxon>Bacillota</taxon>
        <taxon>Clostridia</taxon>
        <taxon>Eubacteriales</taxon>
        <taxon>Clostridiaceae</taxon>
        <taxon>Clostridium</taxon>
    </lineage>
</organism>
<dbReference type="PRINTS" id="PR00723">
    <property type="entry name" value="SUBTILISIN"/>
</dbReference>
<comment type="caution">
    <text evidence="7">The sequence shown here is derived from an EMBL/GenBank/DDBJ whole genome shotgun (WGS) entry which is preliminary data.</text>
</comment>
<dbReference type="InterPro" id="IPR050131">
    <property type="entry name" value="Peptidase_S8_subtilisin-like"/>
</dbReference>
<protein>
    <recommendedName>
        <fullName evidence="6">Peptidase S8/S53 domain-containing protein</fullName>
    </recommendedName>
</protein>
<dbReference type="GO" id="GO:0004252">
    <property type="term" value="F:serine-type endopeptidase activity"/>
    <property type="evidence" value="ECO:0007669"/>
    <property type="project" value="UniProtKB-UniRule"/>
</dbReference>
<dbReference type="PANTHER" id="PTHR43806:SF11">
    <property type="entry name" value="CEREVISIN-RELATED"/>
    <property type="match status" value="1"/>
</dbReference>